<evidence type="ECO:0000256" key="2">
    <source>
        <dbReference type="ARBA" id="ARBA00023125"/>
    </source>
</evidence>
<dbReference type="Gene3D" id="1.10.357.10">
    <property type="entry name" value="Tetracycline Repressor, domain 2"/>
    <property type="match status" value="1"/>
</dbReference>
<evidence type="ECO:0000313" key="5">
    <source>
        <dbReference type="EMBL" id="VAV93152.1"/>
    </source>
</evidence>
<keyword evidence="3" id="KW-0804">Transcription</keyword>
<dbReference type="GO" id="GO:0003700">
    <property type="term" value="F:DNA-binding transcription factor activity"/>
    <property type="evidence" value="ECO:0007669"/>
    <property type="project" value="TreeGrafter"/>
</dbReference>
<protein>
    <recommendedName>
        <fullName evidence="4">HTH tetR-type domain-containing protein</fullName>
    </recommendedName>
</protein>
<dbReference type="InterPro" id="IPR001647">
    <property type="entry name" value="HTH_TetR"/>
</dbReference>
<name>A0A3B0RN81_9ZZZZ</name>
<dbReference type="SUPFAM" id="SSF46689">
    <property type="entry name" value="Homeodomain-like"/>
    <property type="match status" value="1"/>
</dbReference>
<accession>A0A3B0RN81</accession>
<dbReference type="Pfam" id="PF17932">
    <property type="entry name" value="TetR_C_24"/>
    <property type="match status" value="1"/>
</dbReference>
<keyword evidence="2" id="KW-0238">DNA-binding</keyword>
<dbReference type="AlphaFoldDB" id="A0A3B0RN81"/>
<evidence type="ECO:0000259" key="4">
    <source>
        <dbReference type="PROSITE" id="PS50977"/>
    </source>
</evidence>
<sequence>MGNNIGGINRIGKTHNMIKKVKLLKPVLGREEKRQLKLDAILRHAAAAFMEKGYYKTSLDDIARLHKVTKPTLYYYIRNKEDILIKCEDVASRRINGLLDRVTALDDSGFAQLQRFIEGYVEIVTDDIIRCHIRHRGQREDPAAREASLKMHREIEHRVREIIGRGVEDGSLRPCNPTIIAILLFDALNGISAWYREEGNLNHEELVAQVLLIVTEGVKNKE</sequence>
<keyword evidence="1" id="KW-0805">Transcription regulation</keyword>
<dbReference type="Pfam" id="PF00440">
    <property type="entry name" value="TetR_N"/>
    <property type="match status" value="1"/>
</dbReference>
<dbReference type="PROSITE" id="PS50977">
    <property type="entry name" value="HTH_TETR_2"/>
    <property type="match status" value="1"/>
</dbReference>
<dbReference type="Gene3D" id="1.10.10.60">
    <property type="entry name" value="Homeodomain-like"/>
    <property type="match status" value="1"/>
</dbReference>
<organism evidence="5">
    <name type="scientific">hydrothermal vent metagenome</name>
    <dbReference type="NCBI Taxonomy" id="652676"/>
    <lineage>
        <taxon>unclassified sequences</taxon>
        <taxon>metagenomes</taxon>
        <taxon>ecological metagenomes</taxon>
    </lineage>
</organism>
<dbReference type="PANTHER" id="PTHR30055">
    <property type="entry name" value="HTH-TYPE TRANSCRIPTIONAL REGULATOR RUTR"/>
    <property type="match status" value="1"/>
</dbReference>
<dbReference type="EMBL" id="UOED01000080">
    <property type="protein sequence ID" value="VAV93152.1"/>
    <property type="molecule type" value="Genomic_DNA"/>
</dbReference>
<evidence type="ECO:0000256" key="3">
    <source>
        <dbReference type="ARBA" id="ARBA00023163"/>
    </source>
</evidence>
<dbReference type="InterPro" id="IPR036271">
    <property type="entry name" value="Tet_transcr_reg_TetR-rel_C_sf"/>
</dbReference>
<dbReference type="InterPro" id="IPR041490">
    <property type="entry name" value="KstR2_TetR_C"/>
</dbReference>
<dbReference type="InterPro" id="IPR050109">
    <property type="entry name" value="HTH-type_TetR-like_transc_reg"/>
</dbReference>
<dbReference type="PANTHER" id="PTHR30055:SF234">
    <property type="entry name" value="HTH-TYPE TRANSCRIPTIONAL REGULATOR BETI"/>
    <property type="match status" value="1"/>
</dbReference>
<dbReference type="InterPro" id="IPR009057">
    <property type="entry name" value="Homeodomain-like_sf"/>
</dbReference>
<reference evidence="5" key="1">
    <citation type="submission" date="2018-06" db="EMBL/GenBank/DDBJ databases">
        <authorList>
            <person name="Zhirakovskaya E."/>
        </authorList>
    </citation>
    <scope>NUCLEOTIDE SEQUENCE</scope>
</reference>
<dbReference type="SUPFAM" id="SSF48498">
    <property type="entry name" value="Tetracyclin repressor-like, C-terminal domain"/>
    <property type="match status" value="1"/>
</dbReference>
<evidence type="ECO:0000256" key="1">
    <source>
        <dbReference type="ARBA" id="ARBA00023015"/>
    </source>
</evidence>
<feature type="domain" description="HTH tetR-type" evidence="4">
    <location>
        <begin position="35"/>
        <end position="95"/>
    </location>
</feature>
<dbReference type="GO" id="GO:0000976">
    <property type="term" value="F:transcription cis-regulatory region binding"/>
    <property type="evidence" value="ECO:0007669"/>
    <property type="project" value="TreeGrafter"/>
</dbReference>
<dbReference type="PRINTS" id="PR00455">
    <property type="entry name" value="HTHTETR"/>
</dbReference>
<proteinExistence type="predicted"/>
<gene>
    <name evidence="5" type="ORF">MNBD_ALPHA02-1253</name>
</gene>